<dbReference type="GO" id="GO:0005737">
    <property type="term" value="C:cytoplasm"/>
    <property type="evidence" value="ECO:0007669"/>
    <property type="project" value="UniProtKB-SubCell"/>
</dbReference>
<dbReference type="InterPro" id="IPR000682">
    <property type="entry name" value="PCMT"/>
</dbReference>
<dbReference type="PANTHER" id="PTHR11579">
    <property type="entry name" value="PROTEIN-L-ISOASPARTATE O-METHYLTRANSFERASE"/>
    <property type="match status" value="1"/>
</dbReference>
<dbReference type="AlphaFoldDB" id="A0A7M1LH50"/>
<accession>A0A7M1LH50</accession>
<comment type="similarity">
    <text evidence="2">Belongs to the methyltransferase superfamily. L-isoaspartyl/D-aspartyl protein methyltransferase family.</text>
</comment>
<comment type="subcellular location">
    <subcellularLocation>
        <location evidence="1">Cytoplasm</location>
    </subcellularLocation>
</comment>
<evidence type="ECO:0000313" key="10">
    <source>
        <dbReference type="EMBL" id="QOQ87929.1"/>
    </source>
</evidence>
<dbReference type="InterPro" id="IPR029063">
    <property type="entry name" value="SAM-dependent_MTases_sf"/>
</dbReference>
<keyword evidence="8" id="KW-0949">S-adenosyl-L-methionine</keyword>
<dbReference type="RefSeq" id="WP_025802114.1">
    <property type="nucleotide sequence ID" value="NZ_CP053842.1"/>
</dbReference>
<keyword evidence="7 10" id="KW-0808">Transferase</keyword>
<dbReference type="EMBL" id="CP063078">
    <property type="protein sequence ID" value="QOQ87929.1"/>
    <property type="molecule type" value="Genomic_DNA"/>
</dbReference>
<dbReference type="Pfam" id="PF01135">
    <property type="entry name" value="PCMT"/>
    <property type="match status" value="1"/>
</dbReference>
<sequence length="211" mass="23781">MVDLWEIHCQRLADDIADIIDITPALYDAFCKVNRSEFCPIQKHAYSLDPQPIAGMQWISSPLTVAKMTIALELDGVDKILEIGCGSGYQAAILSKIVRRVFTIERIESLAKEAKEHFTNLEISNIHLKFDDGNSGWKNYAPYERILLSAATTQIDERLFSQLETGGILVAPIEKNGVQNIVRFRKISDSEISQEILEECQFVPLLKGKEQ</sequence>
<dbReference type="NCBIfam" id="NF001453">
    <property type="entry name" value="PRK00312.1"/>
    <property type="match status" value="1"/>
</dbReference>
<evidence type="ECO:0000256" key="9">
    <source>
        <dbReference type="NCBIfam" id="TIGR00080"/>
    </source>
</evidence>
<keyword evidence="5" id="KW-0963">Cytoplasm</keyword>
<evidence type="ECO:0000256" key="2">
    <source>
        <dbReference type="ARBA" id="ARBA00005369"/>
    </source>
</evidence>
<keyword evidence="11" id="KW-1185">Reference proteome</keyword>
<evidence type="ECO:0000256" key="7">
    <source>
        <dbReference type="ARBA" id="ARBA00022679"/>
    </source>
</evidence>
<dbReference type="GO" id="GO:0030091">
    <property type="term" value="P:protein repair"/>
    <property type="evidence" value="ECO:0007669"/>
    <property type="project" value="UniProtKB-UniRule"/>
</dbReference>
<dbReference type="EC" id="2.1.1.77" evidence="3 9"/>
<protein>
    <recommendedName>
        <fullName evidence="4 9">Protein-L-isoaspartate O-methyltransferase</fullName>
        <ecNumber evidence="3 9">2.1.1.77</ecNumber>
    </recommendedName>
</protein>
<dbReference type="SUPFAM" id="SSF53335">
    <property type="entry name" value="S-adenosyl-L-methionine-dependent methyltransferases"/>
    <property type="match status" value="1"/>
</dbReference>
<dbReference type="OrthoDB" id="9810066at2"/>
<dbReference type="NCBIfam" id="TIGR00080">
    <property type="entry name" value="pimt"/>
    <property type="match status" value="1"/>
</dbReference>
<evidence type="ECO:0000256" key="1">
    <source>
        <dbReference type="ARBA" id="ARBA00004496"/>
    </source>
</evidence>
<evidence type="ECO:0000256" key="3">
    <source>
        <dbReference type="ARBA" id="ARBA00011890"/>
    </source>
</evidence>
<reference evidence="10 11" key="1">
    <citation type="submission" date="2020-10" db="EMBL/GenBank/DDBJ databases">
        <title>Campylobacter and Helicobacter PacBio genomes.</title>
        <authorList>
            <person name="Lane C."/>
        </authorList>
    </citation>
    <scope>NUCLEOTIDE SEQUENCE [LARGE SCALE GENOMIC DNA]</scope>
    <source>
        <strain evidence="10 11">2016D-0077</strain>
    </source>
</reference>
<gene>
    <name evidence="10" type="ORF">IMC76_03775</name>
</gene>
<dbReference type="PANTHER" id="PTHR11579:SF0">
    <property type="entry name" value="PROTEIN-L-ISOASPARTATE(D-ASPARTATE) O-METHYLTRANSFERASE"/>
    <property type="match status" value="1"/>
</dbReference>
<organism evidence="10 11">
    <name type="scientific">Campylobacter corcagiensis</name>
    <dbReference type="NCBI Taxonomy" id="1448857"/>
    <lineage>
        <taxon>Bacteria</taxon>
        <taxon>Pseudomonadati</taxon>
        <taxon>Campylobacterota</taxon>
        <taxon>Epsilonproteobacteria</taxon>
        <taxon>Campylobacterales</taxon>
        <taxon>Campylobacteraceae</taxon>
        <taxon>Campylobacter</taxon>
    </lineage>
</organism>
<evidence type="ECO:0000256" key="5">
    <source>
        <dbReference type="ARBA" id="ARBA00022490"/>
    </source>
</evidence>
<dbReference type="GO" id="GO:0004719">
    <property type="term" value="F:protein-L-isoaspartate (D-aspartate) O-methyltransferase activity"/>
    <property type="evidence" value="ECO:0007669"/>
    <property type="project" value="UniProtKB-UniRule"/>
</dbReference>
<dbReference type="Proteomes" id="UP000594749">
    <property type="component" value="Chromosome"/>
</dbReference>
<name>A0A7M1LH50_9BACT</name>
<evidence type="ECO:0000256" key="6">
    <source>
        <dbReference type="ARBA" id="ARBA00022603"/>
    </source>
</evidence>
<evidence type="ECO:0000256" key="4">
    <source>
        <dbReference type="ARBA" id="ARBA00013346"/>
    </source>
</evidence>
<evidence type="ECO:0000313" key="11">
    <source>
        <dbReference type="Proteomes" id="UP000594749"/>
    </source>
</evidence>
<dbReference type="GO" id="GO:0032259">
    <property type="term" value="P:methylation"/>
    <property type="evidence" value="ECO:0007669"/>
    <property type="project" value="UniProtKB-KW"/>
</dbReference>
<dbReference type="PROSITE" id="PS01279">
    <property type="entry name" value="PCMT"/>
    <property type="match status" value="1"/>
</dbReference>
<evidence type="ECO:0000256" key="8">
    <source>
        <dbReference type="ARBA" id="ARBA00022691"/>
    </source>
</evidence>
<dbReference type="Gene3D" id="3.40.50.150">
    <property type="entry name" value="Vaccinia Virus protein VP39"/>
    <property type="match status" value="1"/>
</dbReference>
<dbReference type="CDD" id="cd02440">
    <property type="entry name" value="AdoMet_MTases"/>
    <property type="match status" value="1"/>
</dbReference>
<keyword evidence="6 10" id="KW-0489">Methyltransferase</keyword>
<proteinExistence type="inferred from homology"/>